<evidence type="ECO:0000313" key="3">
    <source>
        <dbReference type="Proteomes" id="UP000216913"/>
    </source>
</evidence>
<dbReference type="OrthoDB" id="8971532at2"/>
<evidence type="ECO:0008006" key="4">
    <source>
        <dbReference type="Google" id="ProtNLM"/>
    </source>
</evidence>
<gene>
    <name evidence="2" type="ORF">CAL25_15465</name>
</gene>
<accession>A0A261THC2</accession>
<dbReference type="PROSITE" id="PS51257">
    <property type="entry name" value="PROKAR_LIPOPROTEIN"/>
    <property type="match status" value="1"/>
</dbReference>
<organism evidence="2 3">
    <name type="scientific">Bordetella genomosp. 5</name>
    <dbReference type="NCBI Taxonomy" id="1395608"/>
    <lineage>
        <taxon>Bacteria</taxon>
        <taxon>Pseudomonadati</taxon>
        <taxon>Pseudomonadota</taxon>
        <taxon>Betaproteobacteria</taxon>
        <taxon>Burkholderiales</taxon>
        <taxon>Alcaligenaceae</taxon>
        <taxon>Bordetella</taxon>
    </lineage>
</organism>
<feature type="signal peptide" evidence="1">
    <location>
        <begin position="1"/>
        <end position="16"/>
    </location>
</feature>
<evidence type="ECO:0000256" key="1">
    <source>
        <dbReference type="SAM" id="SignalP"/>
    </source>
</evidence>
<dbReference type="AlphaFoldDB" id="A0A261THC2"/>
<evidence type="ECO:0000313" key="2">
    <source>
        <dbReference type="EMBL" id="OZI49019.1"/>
    </source>
</evidence>
<feature type="chain" id="PRO_5012560009" description="DUF3304 domain-containing protein" evidence="1">
    <location>
        <begin position="17"/>
        <end position="256"/>
    </location>
</feature>
<keyword evidence="3" id="KW-1185">Reference proteome</keyword>
<dbReference type="Proteomes" id="UP000216913">
    <property type="component" value="Unassembled WGS sequence"/>
</dbReference>
<proteinExistence type="predicted"/>
<sequence>MRRVLMAVLMSFGLLAGCESEPVYRGVSFIAYNYTQYEMDRVTLSDEEGGRATSMQVSVGAGAGSVSCCYTLSGTKFKAEWRAIDPLDLHRSGKDFDSLVFTREKNVTFPATEPPPGEGPLYLEMHIYPDEHVEVALSRKLVNTRLPIVDTARWLWREHRPALGEFRDGVELMRVIARVTKTSWGKYRIEDPDDMQQYMKMYFTVASDFDKDPEIAAVLQQKDRKAGEFARAIEGLSASRLAAIKQSGTPAGDKNV</sequence>
<name>A0A261THC2_9BORD</name>
<keyword evidence="1" id="KW-0732">Signal</keyword>
<reference evidence="2 3" key="1">
    <citation type="submission" date="2017-05" db="EMBL/GenBank/DDBJ databases">
        <title>Complete and WGS of Bordetella genogroups.</title>
        <authorList>
            <person name="Spilker T."/>
            <person name="LiPuma J."/>
        </authorList>
    </citation>
    <scope>NUCLEOTIDE SEQUENCE [LARGE SCALE GENOMIC DNA]</scope>
    <source>
        <strain evidence="2 3">AU10456</strain>
    </source>
</reference>
<comment type="caution">
    <text evidence="2">The sequence shown here is derived from an EMBL/GenBank/DDBJ whole genome shotgun (WGS) entry which is preliminary data.</text>
</comment>
<dbReference type="EMBL" id="NEVP01000009">
    <property type="protein sequence ID" value="OZI49019.1"/>
    <property type="molecule type" value="Genomic_DNA"/>
</dbReference>
<protein>
    <recommendedName>
        <fullName evidence="4">DUF3304 domain-containing protein</fullName>
    </recommendedName>
</protein>